<name>A0A3A1R523_9BACI</name>
<reference evidence="2 3" key="1">
    <citation type="submission" date="2018-09" db="EMBL/GenBank/DDBJ databases">
        <title>Bacillus saliacetes sp. nov., isolated from Thai shrimp paste (Ka-pi).</title>
        <authorList>
            <person name="Daroonpunt R."/>
            <person name="Tanasupawat S."/>
            <person name="Yiamsombut S."/>
        </authorList>
    </citation>
    <scope>NUCLEOTIDE SEQUENCE [LARGE SCALE GENOMIC DNA]</scope>
    <source>
        <strain evidence="2 3">SKP7-4</strain>
    </source>
</reference>
<dbReference type="PANTHER" id="PTHR39179">
    <property type="entry name" value="SPORE COAT PROTEIN I"/>
    <property type="match status" value="1"/>
</dbReference>
<keyword evidence="3" id="KW-1185">Reference proteome</keyword>
<protein>
    <recommendedName>
        <fullName evidence="1">Aminoglycoside phosphotransferase domain-containing protein</fullName>
    </recommendedName>
</protein>
<dbReference type="InterPro" id="IPR011009">
    <property type="entry name" value="Kinase-like_dom_sf"/>
</dbReference>
<feature type="domain" description="Aminoglycoside phosphotransferase" evidence="1">
    <location>
        <begin position="41"/>
        <end position="243"/>
    </location>
</feature>
<evidence type="ECO:0000313" key="3">
    <source>
        <dbReference type="Proteomes" id="UP000265801"/>
    </source>
</evidence>
<dbReference type="Gene3D" id="3.90.1200.10">
    <property type="match status" value="1"/>
</dbReference>
<dbReference type="EMBL" id="QXIR01000003">
    <property type="protein sequence ID" value="RIW37674.1"/>
    <property type="molecule type" value="Genomic_DNA"/>
</dbReference>
<dbReference type="AlphaFoldDB" id="A0A3A1R523"/>
<dbReference type="InterPro" id="IPR047175">
    <property type="entry name" value="CotS-like"/>
</dbReference>
<evidence type="ECO:0000313" key="2">
    <source>
        <dbReference type="EMBL" id="RIW37674.1"/>
    </source>
</evidence>
<dbReference type="OrthoDB" id="2373610at2"/>
<sequence>MTMILKTKEKGGDGFQNRLLFLLKETLGDESIRITKIKEGKWRVQAGKDQWFLKLYPTRQKFQLQRAVAQALHQEGFLRTPGYHPVHEGSSEMKLDEKIAGLTEWVHTGKIFTYHTFKDRHDALSVVEGFHDSSRRILKKDSIQFLPGQVLIEKWKKRLQEFRSNRQNLSEYVPLAMIDSYIQIGQTALLGLLQHGFSDESCILHGDLAHHNFIRGTNNEMYLIDLDLITRGPCEIDYIQFANRILPFCGWSLDKLWRHKPLSEYKDDKAFLFGILFPSDIFREWNRFFREGTIYRHNVWNYLMELTVNQFHHRMVCSRDIQSLL</sequence>
<dbReference type="Pfam" id="PF01636">
    <property type="entry name" value="APH"/>
    <property type="match status" value="1"/>
</dbReference>
<dbReference type="SUPFAM" id="SSF56112">
    <property type="entry name" value="Protein kinase-like (PK-like)"/>
    <property type="match status" value="1"/>
</dbReference>
<dbReference type="GO" id="GO:0042601">
    <property type="term" value="C:endospore-forming forespore"/>
    <property type="evidence" value="ECO:0007669"/>
    <property type="project" value="TreeGrafter"/>
</dbReference>
<accession>A0A3A1R523</accession>
<comment type="caution">
    <text evidence="2">The sequence shown here is derived from an EMBL/GenBank/DDBJ whole genome shotgun (WGS) entry which is preliminary data.</text>
</comment>
<organism evidence="2 3">
    <name type="scientific">Bacillus salacetis</name>
    <dbReference type="NCBI Taxonomy" id="2315464"/>
    <lineage>
        <taxon>Bacteria</taxon>
        <taxon>Bacillati</taxon>
        <taxon>Bacillota</taxon>
        <taxon>Bacilli</taxon>
        <taxon>Bacillales</taxon>
        <taxon>Bacillaceae</taxon>
        <taxon>Bacillus</taxon>
    </lineage>
</organism>
<dbReference type="Proteomes" id="UP000265801">
    <property type="component" value="Unassembled WGS sequence"/>
</dbReference>
<dbReference type="PANTHER" id="PTHR39179:SF1">
    <property type="entry name" value="SPORE COAT PROTEIN I"/>
    <property type="match status" value="1"/>
</dbReference>
<gene>
    <name evidence="2" type="ORF">D3H55_03635</name>
</gene>
<evidence type="ECO:0000259" key="1">
    <source>
        <dbReference type="Pfam" id="PF01636"/>
    </source>
</evidence>
<dbReference type="InterPro" id="IPR002575">
    <property type="entry name" value="Aminoglycoside_PTrfase"/>
</dbReference>
<proteinExistence type="predicted"/>